<reference evidence="3" key="1">
    <citation type="journal article" date="2019" name="Int. J. Syst. Evol. Microbiol.">
        <title>The Global Catalogue of Microorganisms (GCM) 10K type strain sequencing project: providing services to taxonomists for standard genome sequencing and annotation.</title>
        <authorList>
            <consortium name="The Broad Institute Genomics Platform"/>
            <consortium name="The Broad Institute Genome Sequencing Center for Infectious Disease"/>
            <person name="Wu L."/>
            <person name="Ma J."/>
        </authorList>
    </citation>
    <scope>NUCLEOTIDE SEQUENCE [LARGE SCALE GENOMIC DNA]</scope>
    <source>
        <strain evidence="3">DT28</strain>
    </source>
</reference>
<keyword evidence="1" id="KW-0732">Signal</keyword>
<evidence type="ECO:0000313" key="2">
    <source>
        <dbReference type="EMBL" id="MFC4654395.1"/>
    </source>
</evidence>
<proteinExistence type="predicted"/>
<dbReference type="Proteomes" id="UP001595962">
    <property type="component" value="Unassembled WGS sequence"/>
</dbReference>
<feature type="signal peptide" evidence="1">
    <location>
        <begin position="1"/>
        <end position="26"/>
    </location>
</feature>
<evidence type="ECO:0000313" key="3">
    <source>
        <dbReference type="Proteomes" id="UP001595962"/>
    </source>
</evidence>
<dbReference type="PROSITE" id="PS51257">
    <property type="entry name" value="PROKAR_LIPOPROTEIN"/>
    <property type="match status" value="1"/>
</dbReference>
<evidence type="ECO:0000256" key="1">
    <source>
        <dbReference type="SAM" id="SignalP"/>
    </source>
</evidence>
<sequence>MKKYPLFLMLALSSVAAITACSSANAENNSQTSQLAFMKDCKIVKQRAMTKDELAAHQQLEAMSTQMKNFELPMKDFELAMKKHELAMKQLGEPVVEHKDGKIVIDQSKIAQQQLIASDIEKLVAQYQPNIDQLTEQGEKIGQAADRFTGHIKANEPGLDYDNIQVLDEKHSQIHCGVYTL</sequence>
<feature type="chain" id="PRO_5046949860" description="Lipoprotein" evidence="1">
    <location>
        <begin position="27"/>
        <end position="181"/>
    </location>
</feature>
<gene>
    <name evidence="2" type="ORF">ACFO3I_05055</name>
</gene>
<comment type="caution">
    <text evidence="2">The sequence shown here is derived from an EMBL/GenBank/DDBJ whole genome shotgun (WGS) entry which is preliminary data.</text>
</comment>
<dbReference type="RefSeq" id="WP_377332268.1">
    <property type="nucleotide sequence ID" value="NZ_JBHSGB010000005.1"/>
</dbReference>
<dbReference type="EMBL" id="JBHSGB010000005">
    <property type="protein sequence ID" value="MFC4654395.1"/>
    <property type="molecule type" value="Genomic_DNA"/>
</dbReference>
<keyword evidence="3" id="KW-1185">Reference proteome</keyword>
<evidence type="ECO:0008006" key="4">
    <source>
        <dbReference type="Google" id="ProtNLM"/>
    </source>
</evidence>
<organism evidence="2 3">
    <name type="scientific">Rheinheimera marina</name>
    <dbReference type="NCBI Taxonomy" id="1774958"/>
    <lineage>
        <taxon>Bacteria</taxon>
        <taxon>Pseudomonadati</taxon>
        <taxon>Pseudomonadota</taxon>
        <taxon>Gammaproteobacteria</taxon>
        <taxon>Chromatiales</taxon>
        <taxon>Chromatiaceae</taxon>
        <taxon>Rheinheimera</taxon>
    </lineage>
</organism>
<name>A0ABV9JJT1_9GAMM</name>
<protein>
    <recommendedName>
        <fullName evidence="4">Lipoprotein</fullName>
    </recommendedName>
</protein>
<accession>A0ABV9JJT1</accession>